<evidence type="ECO:0000256" key="1">
    <source>
        <dbReference type="SAM" id="Phobius"/>
    </source>
</evidence>
<evidence type="ECO:0000256" key="2">
    <source>
        <dbReference type="SAM" id="SignalP"/>
    </source>
</evidence>
<dbReference type="OMA" id="GCNIPDP"/>
<dbReference type="EMBL" id="GL871066">
    <property type="protein sequence ID" value="EGC35240.1"/>
    <property type="molecule type" value="Genomic_DNA"/>
</dbReference>
<sequence length="1733" mass="197284">MPKYHFFKIIFILFIFQVCFNNNKNLFVNCIDDYFVFKSIDLGCFSYSVYPPSGTIIQNLKSFELMVQFNLKDILVNSKNNVAPIISLADNDLLNYIKLNIQQKPIFFVWDKTTNTTILPSLATSKRTDNTIWLTFNDLPVSNNLYFLNDIGIQSNFQYLGPRAINVFSTNGVSPPKIEINSFLNSCPTLNKQSSNDFETKYYYNNPSSPKLFSSTIKVESCSSQVRLCDANQKYYFSIVVPVSVAKGSLSTVINTIQFQNFQYKIEDFPITFEIKDDIAVVIPTNINGYYTPPLELMLTNPQFQDLPFIDFNVMDDSLFESIIKSTVYDQVYISSSSFEDRSTLFTVKQEFTAQYFKENYFKMMFIFTSKSNPSQRKIYILVDKERVYEYFYEFVECSPSSIRNSFTVNFAGKSTYHKMIFLDIFKSQEFLLNQIKFNRDLNIKFGTSGEIKVQLSSSSSLTEVYYNQDSSISCQVDFGISSTQYQSLVNSNYLSLTREGLPFDSLIIPKSAFGTGMNQIGVNITDWYKQVGFCNSHHGTGVNNQIQQFKQNGGYTVDVIMPNWANVAGYSIGANSIRENRTIIKQDTNEMVMKLNSNQASFKFQIKSFNFLEPMIHQDSLVVTGITGQLPGLECKGQFQVEVLNFGKLDGLVHFDVDCLQDVTLEVLDYAKTIPFLQRRFFYVNVKIEKYYKGPLECQVSMSLDNKPLWSALNKSFQKNVTVPIFKGCNIPDPCASVKGEPIIAKDIPAYGIQQGSWFSLGNYLNSIEISTMITNAGTQSGDFNSTLSCKVINPPNTKAKLFFLNNVNYFITKNLAPNQSSIVKLLLYGESSPFQNVQLNCSIISKINHPNVQCWPNSLDETVISTVVLYPYDKCVKDGDRRPEPTIEHPKLDYIKGNAHLFYTTIPSWALVDPSGIDPNVIPAKHPLQINSNDPVLQSSIRKNEPEIEKIYNSFPLIRIFNGGDLRGTFNIEISNCSKEMVLLTSDKFSVDVEPNAMVGVYPRFFTRATNIVGYNVGCSLSINIKMEECFSNIGKSFYQSYLPLFPIYRACAGNWLEPSLYETLEYWATNGGSNKYKLPNVKSNWFYYGKYSDIDGLEKNLYYQDLTLVVENTEYGEGIVKSSLICTSVSGNSQLLVINNEKTTQCSLNAKSTCFVKYRVIGPPTLPATLETDQILCTQTVVIESRAEGLSNCWNKEGKSVVDTFNLTKFEDPCIKGLVEEVFISTLEKQSIEIKKSDWGLQDSETFYYNYNYYQNEHISSSLIYYTIKTVVIENKGDGNGTVRVLTTIDNPKVFLISNSSTMVCNIKSKSYCSFSLMFGYRPFKGFNETEAYFFNDLEIKLTFVVDPKLCWSSVGKSLDLNIKSILPNLPCGVDSNNVESEDLYDQIPQVSLIYPKEYTFRNFNYYKSDSNPLNLMFSEWSPLSANIGNITIENITSENYQIKLMGYIYNMGDGGGMVTFRLECRNQYKVSPVTIDVQEIVTFINVGDYFNFKFLINLKKSSIDPSIINFRPIITCSVSSIVNSEKCWNPYGKVVYQDVILPLDYFKQDSTEKPDVNLLVFTLVPVGVLLLVVLLVLFVHYHKFLLLKFNQWRAERYQNKLIKPKSAEMIKPLSLLVEKIKIEEPKETASVQKPTLVESKPCGCGEPNPEYHCDKCKISIQDYCASPQCSNLIHSSTLENLNHEHEPIKLIVYNDPRNILNLKSLVQMYKPNDDKVESLIINKINNFGK</sequence>
<keyword evidence="2" id="KW-0732">Signal</keyword>
<gene>
    <name evidence="3" type="ORF">DICPUDRAFT_33711</name>
</gene>
<organism evidence="3 4">
    <name type="scientific">Dictyostelium purpureum</name>
    <name type="common">Slime mold</name>
    <dbReference type="NCBI Taxonomy" id="5786"/>
    <lineage>
        <taxon>Eukaryota</taxon>
        <taxon>Amoebozoa</taxon>
        <taxon>Evosea</taxon>
        <taxon>Eumycetozoa</taxon>
        <taxon>Dictyostelia</taxon>
        <taxon>Dictyosteliales</taxon>
        <taxon>Dictyosteliaceae</taxon>
        <taxon>Dictyostelium</taxon>
    </lineage>
</organism>
<dbReference type="CDD" id="cd19757">
    <property type="entry name" value="Bbox1"/>
    <property type="match status" value="1"/>
</dbReference>
<keyword evidence="1" id="KW-1133">Transmembrane helix</keyword>
<dbReference type="eggNOG" id="ENOG502RDZ4">
    <property type="taxonomic scope" value="Eukaryota"/>
</dbReference>
<dbReference type="KEGG" id="dpp:DICPUDRAFT_33711"/>
<dbReference type="RefSeq" id="XP_003288227.1">
    <property type="nucleotide sequence ID" value="XM_003288179.1"/>
</dbReference>
<dbReference type="VEuPathDB" id="AmoebaDB:DICPUDRAFT_33711"/>
<feature type="signal peptide" evidence="2">
    <location>
        <begin position="1"/>
        <end position="21"/>
    </location>
</feature>
<feature type="transmembrane region" description="Helical" evidence="1">
    <location>
        <begin position="1562"/>
        <end position="1583"/>
    </location>
</feature>
<keyword evidence="1" id="KW-0472">Membrane</keyword>
<name>F0ZLD8_DICPU</name>
<dbReference type="GO" id="GO:0140084">
    <property type="term" value="P:sexual macrocyst formation"/>
    <property type="evidence" value="ECO:0007669"/>
    <property type="project" value="EnsemblProtists"/>
</dbReference>
<dbReference type="OrthoDB" id="10492359at2759"/>
<feature type="chain" id="PRO_5003263707" evidence="2">
    <location>
        <begin position="22"/>
        <end position="1733"/>
    </location>
</feature>
<dbReference type="GeneID" id="10501644"/>
<keyword evidence="1" id="KW-0812">Transmembrane</keyword>
<dbReference type="Proteomes" id="UP000001064">
    <property type="component" value="Unassembled WGS sequence"/>
</dbReference>
<dbReference type="FunCoup" id="F0ZLD8">
    <property type="interactions" value="373"/>
</dbReference>
<protein>
    <submittedName>
        <fullName evidence="3">Uncharacterized protein</fullName>
    </submittedName>
</protein>
<proteinExistence type="predicted"/>
<evidence type="ECO:0000313" key="4">
    <source>
        <dbReference type="Proteomes" id="UP000001064"/>
    </source>
</evidence>
<keyword evidence="4" id="KW-1185">Reference proteome</keyword>
<reference evidence="4" key="1">
    <citation type="journal article" date="2011" name="Genome Biol.">
        <title>Comparative genomics of the social amoebae Dictyostelium discoideum and Dictyostelium purpureum.</title>
        <authorList>
            <consortium name="US DOE Joint Genome Institute (JGI-PGF)"/>
            <person name="Sucgang R."/>
            <person name="Kuo A."/>
            <person name="Tian X."/>
            <person name="Salerno W."/>
            <person name="Parikh A."/>
            <person name="Feasley C.L."/>
            <person name="Dalin E."/>
            <person name="Tu H."/>
            <person name="Huang E."/>
            <person name="Barry K."/>
            <person name="Lindquist E."/>
            <person name="Shapiro H."/>
            <person name="Bruce D."/>
            <person name="Schmutz J."/>
            <person name="Salamov A."/>
            <person name="Fey P."/>
            <person name="Gaudet P."/>
            <person name="Anjard C."/>
            <person name="Babu M.M."/>
            <person name="Basu S."/>
            <person name="Bushmanova Y."/>
            <person name="van der Wel H."/>
            <person name="Katoh-Kurasawa M."/>
            <person name="Dinh C."/>
            <person name="Coutinho P.M."/>
            <person name="Saito T."/>
            <person name="Elias M."/>
            <person name="Schaap P."/>
            <person name="Kay R.R."/>
            <person name="Henrissat B."/>
            <person name="Eichinger L."/>
            <person name="Rivero F."/>
            <person name="Putnam N.H."/>
            <person name="West C.M."/>
            <person name="Loomis W.F."/>
            <person name="Chisholm R.L."/>
            <person name="Shaulsky G."/>
            <person name="Strassmann J.E."/>
            <person name="Queller D.C."/>
            <person name="Kuspa A."/>
            <person name="Grigoriev I.V."/>
        </authorList>
    </citation>
    <scope>NUCLEOTIDE SEQUENCE [LARGE SCALE GENOMIC DNA]</scope>
    <source>
        <strain evidence="4">QSDP1</strain>
    </source>
</reference>
<evidence type="ECO:0000313" key="3">
    <source>
        <dbReference type="EMBL" id="EGC35240.1"/>
    </source>
</evidence>
<dbReference type="InParanoid" id="F0ZLD8"/>
<accession>F0ZLD8</accession>